<accession>A0A1N7MIG7</accession>
<evidence type="ECO:0000313" key="3">
    <source>
        <dbReference type="Proteomes" id="UP000186795"/>
    </source>
</evidence>
<name>A0A1N7MIG7_9BACL</name>
<proteinExistence type="predicted"/>
<sequence length="98" mass="11503">MFRSKHGIALVSALALLFLAVPRLPVAMAFGWSSVFAFAWLAFAYLVIAANWRMVLRLDREERRKDERARRMRWLRAEKQKRSMAGATVLKRKWQRAP</sequence>
<keyword evidence="3" id="KW-1185">Reference proteome</keyword>
<protein>
    <submittedName>
        <fullName evidence="2">Uncharacterized protein</fullName>
    </submittedName>
</protein>
<dbReference type="EMBL" id="FTOD01000006">
    <property type="protein sequence ID" value="SIS85873.1"/>
    <property type="molecule type" value="Genomic_DNA"/>
</dbReference>
<reference evidence="3" key="1">
    <citation type="submission" date="2017-01" db="EMBL/GenBank/DDBJ databases">
        <authorList>
            <person name="Varghese N."/>
            <person name="Submissions S."/>
        </authorList>
    </citation>
    <scope>NUCLEOTIDE SEQUENCE [LARGE SCALE GENOMIC DNA]</scope>
    <source>
        <strain evidence="3">DSM 45196</strain>
    </source>
</reference>
<keyword evidence="1" id="KW-1133">Transmembrane helix</keyword>
<evidence type="ECO:0000313" key="2">
    <source>
        <dbReference type="EMBL" id="SIS85873.1"/>
    </source>
</evidence>
<keyword evidence="1" id="KW-0812">Transmembrane</keyword>
<evidence type="ECO:0000256" key="1">
    <source>
        <dbReference type="SAM" id="Phobius"/>
    </source>
</evidence>
<gene>
    <name evidence="2" type="ORF">SAMN05421790_106116</name>
</gene>
<dbReference type="AlphaFoldDB" id="A0A1N7MIG7"/>
<dbReference type="Proteomes" id="UP000186795">
    <property type="component" value="Unassembled WGS sequence"/>
</dbReference>
<dbReference type="RefSeq" id="WP_076525079.1">
    <property type="nucleotide sequence ID" value="NZ_CP048103.1"/>
</dbReference>
<keyword evidence="1" id="KW-0472">Membrane</keyword>
<organism evidence="2 3">
    <name type="scientific">Kroppenstedtia eburnea</name>
    <dbReference type="NCBI Taxonomy" id="714067"/>
    <lineage>
        <taxon>Bacteria</taxon>
        <taxon>Bacillati</taxon>
        <taxon>Bacillota</taxon>
        <taxon>Bacilli</taxon>
        <taxon>Bacillales</taxon>
        <taxon>Thermoactinomycetaceae</taxon>
        <taxon>Kroppenstedtia</taxon>
    </lineage>
</organism>
<feature type="transmembrane region" description="Helical" evidence="1">
    <location>
        <begin position="37"/>
        <end position="56"/>
    </location>
</feature>
<dbReference type="OrthoDB" id="2991584at2"/>